<dbReference type="AlphaFoldDB" id="A0A9P1ISX7"/>
<sequence length="123" mass="13905">MKSFIVFLIFVKFADQCAIKPKLQQDNVQNEKVELGLSSGGGDSGDCSKEKQHFIGEKDFFLEEFYSPKNATFKCENLNVVIHFNSETDSKIKTINTGESEVSVQCINGLYQIPLKDKKLEVF</sequence>
<feature type="chain" id="PRO_5040351341" description="C6 domain-containing protein" evidence="1">
    <location>
        <begin position="17"/>
        <end position="123"/>
    </location>
</feature>
<keyword evidence="1" id="KW-0732">Signal</keyword>
<evidence type="ECO:0000313" key="2">
    <source>
        <dbReference type="EMBL" id="CAI5451520.1"/>
    </source>
</evidence>
<comment type="caution">
    <text evidence="2">The sequence shown here is derived from an EMBL/GenBank/DDBJ whole genome shotgun (WGS) entry which is preliminary data.</text>
</comment>
<proteinExistence type="predicted"/>
<evidence type="ECO:0000256" key="1">
    <source>
        <dbReference type="SAM" id="SignalP"/>
    </source>
</evidence>
<keyword evidence="3" id="KW-1185">Reference proteome</keyword>
<dbReference type="EMBL" id="CANHGI010000005">
    <property type="protein sequence ID" value="CAI5451520.1"/>
    <property type="molecule type" value="Genomic_DNA"/>
</dbReference>
<evidence type="ECO:0008006" key="4">
    <source>
        <dbReference type="Google" id="ProtNLM"/>
    </source>
</evidence>
<accession>A0A9P1ISX7</accession>
<reference evidence="2" key="1">
    <citation type="submission" date="2022-11" db="EMBL/GenBank/DDBJ databases">
        <authorList>
            <person name="Kikuchi T."/>
        </authorList>
    </citation>
    <scope>NUCLEOTIDE SEQUENCE</scope>
    <source>
        <strain evidence="2">PS1010</strain>
    </source>
</reference>
<name>A0A9P1ISX7_9PELO</name>
<protein>
    <recommendedName>
        <fullName evidence="4">C6 domain-containing protein</fullName>
    </recommendedName>
</protein>
<feature type="signal peptide" evidence="1">
    <location>
        <begin position="1"/>
        <end position="16"/>
    </location>
</feature>
<gene>
    <name evidence="2" type="ORF">CAMP_LOCUS14157</name>
</gene>
<dbReference type="Proteomes" id="UP001152747">
    <property type="component" value="Unassembled WGS sequence"/>
</dbReference>
<evidence type="ECO:0000313" key="3">
    <source>
        <dbReference type="Proteomes" id="UP001152747"/>
    </source>
</evidence>
<organism evidence="2 3">
    <name type="scientific">Caenorhabditis angaria</name>
    <dbReference type="NCBI Taxonomy" id="860376"/>
    <lineage>
        <taxon>Eukaryota</taxon>
        <taxon>Metazoa</taxon>
        <taxon>Ecdysozoa</taxon>
        <taxon>Nematoda</taxon>
        <taxon>Chromadorea</taxon>
        <taxon>Rhabditida</taxon>
        <taxon>Rhabditina</taxon>
        <taxon>Rhabditomorpha</taxon>
        <taxon>Rhabditoidea</taxon>
        <taxon>Rhabditidae</taxon>
        <taxon>Peloderinae</taxon>
        <taxon>Caenorhabditis</taxon>
    </lineage>
</organism>